<gene>
    <name evidence="11" type="ORF">FGLOB1_2833</name>
</gene>
<evidence type="ECO:0000256" key="7">
    <source>
        <dbReference type="ARBA" id="ARBA00023002"/>
    </source>
</evidence>
<comment type="caution">
    <text evidence="11">The sequence shown here is derived from an EMBL/GenBank/DDBJ whole genome shotgun (WGS) entry which is preliminary data.</text>
</comment>
<evidence type="ECO:0000256" key="5">
    <source>
        <dbReference type="ARBA" id="ARBA00022723"/>
    </source>
</evidence>
<comment type="cofactor">
    <cofactor evidence="2">
        <name>Mn(2+)</name>
        <dbReference type="ChEBI" id="CHEBI:29035"/>
    </cofactor>
</comment>
<evidence type="ECO:0000256" key="9">
    <source>
        <dbReference type="SAM" id="SignalP"/>
    </source>
</evidence>
<keyword evidence="9" id="KW-0732">Signal</keyword>
<dbReference type="GO" id="GO:0046872">
    <property type="term" value="F:metal ion binding"/>
    <property type="evidence" value="ECO:0007669"/>
    <property type="project" value="UniProtKB-KW"/>
</dbReference>
<dbReference type="GO" id="GO:0050584">
    <property type="term" value="F:linoleate 11-lipoxygenase activity"/>
    <property type="evidence" value="ECO:0007669"/>
    <property type="project" value="UniProtKB-EC"/>
</dbReference>
<keyword evidence="5" id="KW-0479">Metal-binding</keyword>
<proteinExistence type="predicted"/>
<evidence type="ECO:0000256" key="6">
    <source>
        <dbReference type="ARBA" id="ARBA00022964"/>
    </source>
</evidence>
<protein>
    <recommendedName>
        <fullName evidence="4">Manganese lipoxygenase</fullName>
        <ecNumber evidence="3">1.13.11.45</ecNumber>
    </recommendedName>
</protein>
<dbReference type="EC" id="1.13.11.45" evidence="3"/>
<dbReference type="EMBL" id="JAAQPF010000103">
    <property type="protein sequence ID" value="KAF5715796.1"/>
    <property type="molecule type" value="Genomic_DNA"/>
</dbReference>
<dbReference type="InterPro" id="IPR013819">
    <property type="entry name" value="LipOase_C"/>
</dbReference>
<feature type="chain" id="PRO_5034789066" description="Manganese lipoxygenase" evidence="9">
    <location>
        <begin position="17"/>
        <end position="709"/>
    </location>
</feature>
<dbReference type="PROSITE" id="PS51393">
    <property type="entry name" value="LIPOXYGENASE_3"/>
    <property type="match status" value="1"/>
</dbReference>
<dbReference type="Proteomes" id="UP000532311">
    <property type="component" value="Unassembled WGS sequence"/>
</dbReference>
<name>A0A8H6DFP3_9HYPO</name>
<dbReference type="InterPro" id="IPR036226">
    <property type="entry name" value="LipOase_C_sf"/>
</dbReference>
<dbReference type="Gene3D" id="3.10.450.60">
    <property type="match status" value="1"/>
</dbReference>
<dbReference type="GO" id="GO:0034440">
    <property type="term" value="P:lipid oxidation"/>
    <property type="evidence" value="ECO:0007669"/>
    <property type="project" value="InterPro"/>
</dbReference>
<dbReference type="SUPFAM" id="SSF48484">
    <property type="entry name" value="Lipoxigenase"/>
    <property type="match status" value="1"/>
</dbReference>
<dbReference type="GO" id="GO:0043651">
    <property type="term" value="P:linoleic acid metabolic process"/>
    <property type="evidence" value="ECO:0007669"/>
    <property type="project" value="UniProtKB-ARBA"/>
</dbReference>
<evidence type="ECO:0000313" key="12">
    <source>
        <dbReference type="Proteomes" id="UP000532311"/>
    </source>
</evidence>
<evidence type="ECO:0000256" key="1">
    <source>
        <dbReference type="ARBA" id="ARBA00000366"/>
    </source>
</evidence>
<comment type="catalytic activity">
    <reaction evidence="1">
        <text>(9Z,12Z)-octadecadienoate + O2 = (11S)-hydroperoxy-(9Z,12Z)-octadecadienoate</text>
        <dbReference type="Rhea" id="RHEA:18993"/>
        <dbReference type="ChEBI" id="CHEBI:15379"/>
        <dbReference type="ChEBI" id="CHEBI:30245"/>
        <dbReference type="ChEBI" id="CHEBI:57467"/>
        <dbReference type="EC" id="1.13.11.45"/>
    </reaction>
</comment>
<dbReference type="PANTHER" id="PTHR11771">
    <property type="entry name" value="LIPOXYGENASE"/>
    <property type="match status" value="1"/>
</dbReference>
<evidence type="ECO:0000313" key="11">
    <source>
        <dbReference type="EMBL" id="KAF5715796.1"/>
    </source>
</evidence>
<dbReference type="AlphaFoldDB" id="A0A8H6DFP3"/>
<keyword evidence="8" id="KW-0464">Manganese</keyword>
<sequence length="709" mass="79184">MLFNIALLFNVAGAVAAVNGPKPFSLPSSKSPGRAAAIEKTRQGFQYGTDDTLIRVNPWPSGPLGKKAVKAHYSAFETSETPVYKHADEDTAQAQASLNGTLHLDSLEDYFKLYDGQWQKSVPDGLADGVLLNAKSDLSFSMERLSVHPESLRRVKPDERVALRVEDRLARKITTKTQRSLQREGRLFIVDHSDLANLTLTKGRYAGACEALFFIHPVSQEFLPLAIRPNNGSPLIYTPLDEENDWTLAKILLNSNDVWHNQWYHMAAAHISSDLIYMSATRSFSDMHPVWGLIRRLGVNSFAYRVGASASLVNPGGDIEKNFAWNGDQAIEYSKQLWRSECAPWRANYLEEKLTRRGLINCEYGPELESFPYYEDVSVILGALRTFITEYVDAYYASDDAITADKELLAWFHEAADAADIVDFPASISTKSELVAVLSHHAYLISILHGSLNSNSLVHYSAVLPMHPLSLYRPLPEEKGVSSLLPFLPDLEASIQHIALVATFNQAQIADTPDSLRFLFNEAEFYSRINKEARAAAKAYSATLSKFSKQVKGRKIRGDGRSQGMPFQAINGKCTISWKCQGDPATEALEKMARVFDELATNKDFSSEREVVTEVCRQPDTRPGHEGQCRLYEQKVDKYYKMPGSMDLTMRNKARPETGENSSVHGTLEYQIECETSAWDCFFCNSGGIILSAQWPWIGAPALIKCLMC</sequence>
<evidence type="ECO:0000256" key="4">
    <source>
        <dbReference type="ARBA" id="ARBA00021175"/>
    </source>
</evidence>
<keyword evidence="7" id="KW-0560">Oxidoreductase</keyword>
<organism evidence="11 12">
    <name type="scientific">Fusarium globosum</name>
    <dbReference type="NCBI Taxonomy" id="78864"/>
    <lineage>
        <taxon>Eukaryota</taxon>
        <taxon>Fungi</taxon>
        <taxon>Dikarya</taxon>
        <taxon>Ascomycota</taxon>
        <taxon>Pezizomycotina</taxon>
        <taxon>Sordariomycetes</taxon>
        <taxon>Hypocreomycetidae</taxon>
        <taxon>Hypocreales</taxon>
        <taxon>Nectriaceae</taxon>
        <taxon>Fusarium</taxon>
        <taxon>Fusarium fujikuroi species complex</taxon>
    </lineage>
</organism>
<keyword evidence="6" id="KW-0223">Dioxygenase</keyword>
<evidence type="ECO:0000256" key="2">
    <source>
        <dbReference type="ARBA" id="ARBA00001936"/>
    </source>
</evidence>
<feature type="signal peptide" evidence="9">
    <location>
        <begin position="1"/>
        <end position="16"/>
    </location>
</feature>
<keyword evidence="12" id="KW-1185">Reference proteome</keyword>
<dbReference type="Pfam" id="PF00305">
    <property type="entry name" value="Lipoxygenase"/>
    <property type="match status" value="1"/>
</dbReference>
<feature type="domain" description="Lipoxygenase" evidence="10">
    <location>
        <begin position="185"/>
        <end position="589"/>
    </location>
</feature>
<evidence type="ECO:0000259" key="10">
    <source>
        <dbReference type="PROSITE" id="PS51393"/>
    </source>
</evidence>
<evidence type="ECO:0000256" key="3">
    <source>
        <dbReference type="ARBA" id="ARBA00013178"/>
    </source>
</evidence>
<dbReference type="Gene3D" id="1.20.245.10">
    <property type="entry name" value="Lipoxygenase-1, Domain 5"/>
    <property type="match status" value="1"/>
</dbReference>
<accession>A0A8H6DFP3</accession>
<dbReference type="InterPro" id="IPR000907">
    <property type="entry name" value="LipOase"/>
</dbReference>
<evidence type="ECO:0000256" key="8">
    <source>
        <dbReference type="ARBA" id="ARBA00023211"/>
    </source>
</evidence>
<reference evidence="11 12" key="1">
    <citation type="submission" date="2020-05" db="EMBL/GenBank/DDBJ databases">
        <title>Identification and distribution of gene clusters putatively required for synthesis of sphingolipid metabolism inhibitors in phylogenetically diverse species of the filamentous fungus Fusarium.</title>
        <authorList>
            <person name="Kim H.-S."/>
            <person name="Busman M."/>
            <person name="Brown D.W."/>
            <person name="Divon H."/>
            <person name="Uhlig S."/>
            <person name="Proctor R.H."/>
        </authorList>
    </citation>
    <scope>NUCLEOTIDE SEQUENCE [LARGE SCALE GENOMIC DNA]</scope>
    <source>
        <strain evidence="11 12">NRRL 26131</strain>
    </source>
</reference>